<dbReference type="AlphaFoldDB" id="A0A074JAE9"/>
<feature type="transmembrane region" description="Helical" evidence="7">
    <location>
        <begin position="71"/>
        <end position="91"/>
    </location>
</feature>
<evidence type="ECO:0008006" key="12">
    <source>
        <dbReference type="Google" id="ProtNLM"/>
    </source>
</evidence>
<keyword evidence="5 7" id="KW-1133">Transmembrane helix</keyword>
<dbReference type="RefSeq" id="WP_051692354.1">
    <property type="nucleotide sequence ID" value="NZ_AUND01000012.1"/>
</dbReference>
<dbReference type="PROSITE" id="PS50893">
    <property type="entry name" value="ABC_TRANSPORTER_2"/>
    <property type="match status" value="1"/>
</dbReference>
<dbReference type="Proteomes" id="UP000027432">
    <property type="component" value="Unassembled WGS sequence"/>
</dbReference>
<dbReference type="InterPro" id="IPR036640">
    <property type="entry name" value="ABC1_TM_sf"/>
</dbReference>
<feature type="transmembrane region" description="Helical" evidence="7">
    <location>
        <begin position="34"/>
        <end position="59"/>
    </location>
</feature>
<evidence type="ECO:0000259" key="9">
    <source>
        <dbReference type="PROSITE" id="PS50929"/>
    </source>
</evidence>
<dbReference type="Pfam" id="PF00005">
    <property type="entry name" value="ABC_tran"/>
    <property type="match status" value="1"/>
</dbReference>
<dbReference type="GO" id="GO:0015421">
    <property type="term" value="F:ABC-type oligopeptide transporter activity"/>
    <property type="evidence" value="ECO:0007669"/>
    <property type="project" value="TreeGrafter"/>
</dbReference>
<evidence type="ECO:0000256" key="1">
    <source>
        <dbReference type="ARBA" id="ARBA00004651"/>
    </source>
</evidence>
<evidence type="ECO:0000313" key="10">
    <source>
        <dbReference type="EMBL" id="KEO54571.1"/>
    </source>
</evidence>
<dbReference type="GO" id="GO:0030256">
    <property type="term" value="C:type I protein secretion system complex"/>
    <property type="evidence" value="ECO:0007669"/>
    <property type="project" value="InterPro"/>
</dbReference>
<gene>
    <name evidence="10" type="ORF">TP2_06465</name>
</gene>
<keyword evidence="4" id="KW-0067">ATP-binding</keyword>
<sequence length="588" mass="64726">MPIVTREEPALRSTLIRKGQAEIARLLRGEGKHITLVVLFGALVNILMLTGPLFMLQVYDRVLPAHSFPTLINLFVLVVFLFAMMGALDWARGRLLARLGADFQTRLEKRVFDASIRGAADPNREMTAHNALRDLETIQRYYNAPVAQAWFDLPWTPLYLGVLFVFHPWLGWLATAGGALLVTLSALTQYFTQDRLGDASQLEIASRRLADSLLKDIDTVTAMGMRETGFARWRDSRHRAMAASIRATDLSGSFHSLIRTLRMLLQSTMLALGAYLVLKSEVTPGAMVAGSILMGRALAPVEQIIGGWTVWSGARNARHRLARLLGASPEPERRTELARPAARLSVEDIAITIPGTSRPTLDMISFTLEPGEALGVIGPAGSGKTTLARALCRNQALSSGAILLDEVELHQYEPDRLARLIGYLPRRVTFFEGTLAENIARLEQNPDPRKVIEAAKRAGAHRMILDLPNGYETNINLHDNVLSDRQRQQIALARALYCDPVILLLDEPDLNPASDSGASLNTVIRDLKSRDGSVVVMANSPASLAECDRVLVLDHGVQRILGPRDDVLRRLITSANRTHPALKKRGAA</sequence>
<dbReference type="STRING" id="1353537.TP2_06465"/>
<evidence type="ECO:0000256" key="5">
    <source>
        <dbReference type="ARBA" id="ARBA00022989"/>
    </source>
</evidence>
<dbReference type="NCBIfam" id="TIGR01842">
    <property type="entry name" value="type_I_sec_PrtD"/>
    <property type="match status" value="1"/>
</dbReference>
<dbReference type="PANTHER" id="PTHR43394">
    <property type="entry name" value="ATP-DEPENDENT PERMEASE MDL1, MITOCHONDRIAL"/>
    <property type="match status" value="1"/>
</dbReference>
<dbReference type="EMBL" id="AUND01000012">
    <property type="protein sequence ID" value="KEO54571.1"/>
    <property type="molecule type" value="Genomic_DNA"/>
</dbReference>
<dbReference type="Pfam" id="PF00664">
    <property type="entry name" value="ABC_membrane"/>
    <property type="match status" value="1"/>
</dbReference>
<organism evidence="10 11">
    <name type="scientific">Thioclava pacifica DSM 10166</name>
    <dbReference type="NCBI Taxonomy" id="1353537"/>
    <lineage>
        <taxon>Bacteria</taxon>
        <taxon>Pseudomonadati</taxon>
        <taxon>Pseudomonadota</taxon>
        <taxon>Alphaproteobacteria</taxon>
        <taxon>Rhodobacterales</taxon>
        <taxon>Paracoccaceae</taxon>
        <taxon>Thioclava</taxon>
    </lineage>
</organism>
<name>A0A074JAE9_9RHOB</name>
<feature type="domain" description="ABC transporter" evidence="8">
    <location>
        <begin position="344"/>
        <end position="580"/>
    </location>
</feature>
<dbReference type="InterPro" id="IPR010128">
    <property type="entry name" value="ATPase_T1SS_PrtD-like"/>
</dbReference>
<dbReference type="GO" id="GO:0005886">
    <property type="term" value="C:plasma membrane"/>
    <property type="evidence" value="ECO:0007669"/>
    <property type="project" value="UniProtKB-SubCell"/>
</dbReference>
<feature type="domain" description="ABC transmembrane type-1" evidence="9">
    <location>
        <begin position="36"/>
        <end position="313"/>
    </location>
</feature>
<dbReference type="GO" id="GO:0005524">
    <property type="term" value="F:ATP binding"/>
    <property type="evidence" value="ECO:0007669"/>
    <property type="project" value="UniProtKB-KW"/>
</dbReference>
<dbReference type="InterPro" id="IPR003593">
    <property type="entry name" value="AAA+_ATPase"/>
</dbReference>
<evidence type="ECO:0000313" key="11">
    <source>
        <dbReference type="Proteomes" id="UP000027432"/>
    </source>
</evidence>
<evidence type="ECO:0000256" key="7">
    <source>
        <dbReference type="SAM" id="Phobius"/>
    </source>
</evidence>
<dbReference type="eggNOG" id="COG4618">
    <property type="taxonomic scope" value="Bacteria"/>
</dbReference>
<dbReference type="SUPFAM" id="SSF90123">
    <property type="entry name" value="ABC transporter transmembrane region"/>
    <property type="match status" value="1"/>
</dbReference>
<keyword evidence="6 7" id="KW-0472">Membrane</keyword>
<keyword evidence="11" id="KW-1185">Reference proteome</keyword>
<dbReference type="PROSITE" id="PS50929">
    <property type="entry name" value="ABC_TM1F"/>
    <property type="match status" value="1"/>
</dbReference>
<dbReference type="InterPro" id="IPR027417">
    <property type="entry name" value="P-loop_NTPase"/>
</dbReference>
<evidence type="ECO:0000256" key="4">
    <source>
        <dbReference type="ARBA" id="ARBA00022840"/>
    </source>
</evidence>
<evidence type="ECO:0000256" key="3">
    <source>
        <dbReference type="ARBA" id="ARBA00022741"/>
    </source>
</evidence>
<dbReference type="OrthoDB" id="9808328at2"/>
<dbReference type="Gene3D" id="1.20.1560.10">
    <property type="entry name" value="ABC transporter type 1, transmembrane domain"/>
    <property type="match status" value="1"/>
</dbReference>
<evidence type="ECO:0000256" key="2">
    <source>
        <dbReference type="ARBA" id="ARBA00022692"/>
    </source>
</evidence>
<accession>A0A074JAE9</accession>
<comment type="subcellular location">
    <subcellularLocation>
        <location evidence="1">Cell membrane</location>
        <topology evidence="1">Multi-pass membrane protein</topology>
    </subcellularLocation>
</comment>
<dbReference type="GO" id="GO:0030253">
    <property type="term" value="P:protein secretion by the type I secretion system"/>
    <property type="evidence" value="ECO:0007669"/>
    <property type="project" value="InterPro"/>
</dbReference>
<reference evidence="10 11" key="1">
    <citation type="submission" date="2013-07" db="EMBL/GenBank/DDBJ databases">
        <title>Thioclava pacifica DSM 10166 Genome Sequencing.</title>
        <authorList>
            <person name="Lai Q."/>
            <person name="Shao Z."/>
        </authorList>
    </citation>
    <scope>NUCLEOTIDE SEQUENCE [LARGE SCALE GENOMIC DNA]</scope>
    <source>
        <strain evidence="10 11">DSM 10166</strain>
    </source>
</reference>
<dbReference type="Gene3D" id="3.40.50.300">
    <property type="entry name" value="P-loop containing nucleotide triphosphate hydrolases"/>
    <property type="match status" value="1"/>
</dbReference>
<evidence type="ECO:0000256" key="6">
    <source>
        <dbReference type="ARBA" id="ARBA00023136"/>
    </source>
</evidence>
<keyword evidence="2 7" id="KW-0812">Transmembrane</keyword>
<protein>
    <recommendedName>
        <fullName evidence="12">Type I secretion system permease/ATPase</fullName>
    </recommendedName>
</protein>
<dbReference type="GO" id="GO:0016887">
    <property type="term" value="F:ATP hydrolysis activity"/>
    <property type="evidence" value="ECO:0007669"/>
    <property type="project" value="InterPro"/>
</dbReference>
<dbReference type="PANTHER" id="PTHR43394:SF1">
    <property type="entry name" value="ATP-BINDING CASSETTE SUB-FAMILY B MEMBER 10, MITOCHONDRIAL"/>
    <property type="match status" value="1"/>
</dbReference>
<keyword evidence="3" id="KW-0547">Nucleotide-binding</keyword>
<dbReference type="InterPro" id="IPR003439">
    <property type="entry name" value="ABC_transporter-like_ATP-bd"/>
</dbReference>
<dbReference type="InterPro" id="IPR039421">
    <property type="entry name" value="Type_1_exporter"/>
</dbReference>
<dbReference type="SUPFAM" id="SSF52540">
    <property type="entry name" value="P-loop containing nucleoside triphosphate hydrolases"/>
    <property type="match status" value="1"/>
</dbReference>
<evidence type="ECO:0000259" key="8">
    <source>
        <dbReference type="PROSITE" id="PS50893"/>
    </source>
</evidence>
<dbReference type="InterPro" id="IPR011527">
    <property type="entry name" value="ABC1_TM_dom"/>
</dbReference>
<proteinExistence type="predicted"/>
<dbReference type="SMART" id="SM00382">
    <property type="entry name" value="AAA"/>
    <property type="match status" value="1"/>
</dbReference>
<comment type="caution">
    <text evidence="10">The sequence shown here is derived from an EMBL/GenBank/DDBJ whole genome shotgun (WGS) entry which is preliminary data.</text>
</comment>